<keyword evidence="2" id="KW-1185">Reference proteome</keyword>
<proteinExistence type="predicted"/>
<reference evidence="1 2" key="1">
    <citation type="submission" date="2018-02" db="EMBL/GenBank/DDBJ databases">
        <title>The genomes of Aspergillus section Nigri reveals drivers in fungal speciation.</title>
        <authorList>
            <consortium name="DOE Joint Genome Institute"/>
            <person name="Vesth T.C."/>
            <person name="Nybo J."/>
            <person name="Theobald S."/>
            <person name="Brandl J."/>
            <person name="Frisvad J.C."/>
            <person name="Nielsen K.F."/>
            <person name="Lyhne E.K."/>
            <person name="Kogle M.E."/>
            <person name="Kuo A."/>
            <person name="Riley R."/>
            <person name="Clum A."/>
            <person name="Nolan M."/>
            <person name="Lipzen A."/>
            <person name="Salamov A."/>
            <person name="Henrissat B."/>
            <person name="Wiebenga A."/>
            <person name="De vries R.P."/>
            <person name="Grigoriev I.V."/>
            <person name="Mortensen U.H."/>
            <person name="Andersen M.R."/>
            <person name="Baker S.E."/>
        </authorList>
    </citation>
    <scope>NUCLEOTIDE SEQUENCE [LARGE SCALE GENOMIC DNA]</scope>
    <source>
        <strain evidence="1 2">CBS 115571</strain>
    </source>
</reference>
<dbReference type="Proteomes" id="UP000249829">
    <property type="component" value="Unassembled WGS sequence"/>
</dbReference>
<dbReference type="EMBL" id="KZ825186">
    <property type="protein sequence ID" value="PYI15430.1"/>
    <property type="molecule type" value="Genomic_DNA"/>
</dbReference>
<protein>
    <submittedName>
        <fullName evidence="1">Uncharacterized protein</fullName>
    </submittedName>
</protein>
<organism evidence="1 2">
    <name type="scientific">Aspergillus violaceofuscus (strain CBS 115571)</name>
    <dbReference type="NCBI Taxonomy" id="1450538"/>
    <lineage>
        <taxon>Eukaryota</taxon>
        <taxon>Fungi</taxon>
        <taxon>Dikarya</taxon>
        <taxon>Ascomycota</taxon>
        <taxon>Pezizomycotina</taxon>
        <taxon>Eurotiomycetes</taxon>
        <taxon>Eurotiomycetidae</taxon>
        <taxon>Eurotiales</taxon>
        <taxon>Aspergillaceae</taxon>
        <taxon>Aspergillus</taxon>
    </lineage>
</organism>
<dbReference type="AlphaFoldDB" id="A0A2V5HHA9"/>
<name>A0A2V5HHA9_ASPV1</name>
<accession>A0A2V5HHA9</accession>
<gene>
    <name evidence="1" type="ORF">BO99DRAFT_405856</name>
</gene>
<evidence type="ECO:0000313" key="1">
    <source>
        <dbReference type="EMBL" id="PYI15430.1"/>
    </source>
</evidence>
<evidence type="ECO:0000313" key="2">
    <source>
        <dbReference type="Proteomes" id="UP000249829"/>
    </source>
</evidence>
<sequence>MTAEHEVGGPLAAAAIVFGLPLRTYLFEFGYDEIVGCPVPSILSRRSNETNVKADTGLQDLSIGKLLDGEASLLFTVARFFDTPRTL</sequence>
<feature type="non-terminal residue" evidence="1">
    <location>
        <position position="87"/>
    </location>
</feature>